<evidence type="ECO:0000313" key="10">
    <source>
        <dbReference type="Proteomes" id="UP000637002"/>
    </source>
</evidence>
<dbReference type="PROSITE" id="PS50928">
    <property type="entry name" value="ABC_TM1"/>
    <property type="match status" value="1"/>
</dbReference>
<protein>
    <submittedName>
        <fullName evidence="9">ABC transporter permease</fullName>
    </submittedName>
</protein>
<evidence type="ECO:0000259" key="8">
    <source>
        <dbReference type="PROSITE" id="PS50928"/>
    </source>
</evidence>
<feature type="transmembrane region" description="Helical" evidence="7">
    <location>
        <begin position="91"/>
        <end position="111"/>
    </location>
</feature>
<keyword evidence="3" id="KW-1003">Cell membrane</keyword>
<evidence type="ECO:0000256" key="4">
    <source>
        <dbReference type="ARBA" id="ARBA00022692"/>
    </source>
</evidence>
<feature type="transmembrane region" description="Helical" evidence="7">
    <location>
        <begin position="37"/>
        <end position="56"/>
    </location>
</feature>
<evidence type="ECO:0000256" key="7">
    <source>
        <dbReference type="RuleBase" id="RU363032"/>
    </source>
</evidence>
<evidence type="ECO:0000256" key="2">
    <source>
        <dbReference type="ARBA" id="ARBA00022448"/>
    </source>
</evidence>
<keyword evidence="6 7" id="KW-0472">Membrane</keyword>
<evidence type="ECO:0000313" key="9">
    <source>
        <dbReference type="EMBL" id="GGC53005.1"/>
    </source>
</evidence>
<reference evidence="9" key="2">
    <citation type="submission" date="2020-09" db="EMBL/GenBank/DDBJ databases">
        <authorList>
            <person name="Sun Q."/>
            <person name="Zhou Y."/>
        </authorList>
    </citation>
    <scope>NUCLEOTIDE SEQUENCE</scope>
    <source>
        <strain evidence="9">CGMCC 1.12919</strain>
    </source>
</reference>
<proteinExistence type="inferred from homology"/>
<comment type="subcellular location">
    <subcellularLocation>
        <location evidence="1 7">Cell membrane</location>
        <topology evidence="1 7">Multi-pass membrane protein</topology>
    </subcellularLocation>
</comment>
<dbReference type="GO" id="GO:0005886">
    <property type="term" value="C:plasma membrane"/>
    <property type="evidence" value="ECO:0007669"/>
    <property type="project" value="UniProtKB-SubCell"/>
</dbReference>
<organism evidence="9 10">
    <name type="scientific">Chelatococcus reniformis</name>
    <dbReference type="NCBI Taxonomy" id="1494448"/>
    <lineage>
        <taxon>Bacteria</taxon>
        <taxon>Pseudomonadati</taxon>
        <taxon>Pseudomonadota</taxon>
        <taxon>Alphaproteobacteria</taxon>
        <taxon>Hyphomicrobiales</taxon>
        <taxon>Chelatococcaceae</taxon>
        <taxon>Chelatococcus</taxon>
    </lineage>
</organism>
<dbReference type="InterPro" id="IPR000515">
    <property type="entry name" value="MetI-like"/>
</dbReference>
<feature type="transmembrane region" description="Helical" evidence="7">
    <location>
        <begin position="247"/>
        <end position="268"/>
    </location>
</feature>
<evidence type="ECO:0000256" key="5">
    <source>
        <dbReference type="ARBA" id="ARBA00022989"/>
    </source>
</evidence>
<name>A0A916TYQ5_9HYPH</name>
<dbReference type="RefSeq" id="WP_188608065.1">
    <property type="nucleotide sequence ID" value="NZ_BMGG01000002.1"/>
</dbReference>
<comment type="caution">
    <text evidence="9">The sequence shown here is derived from an EMBL/GenBank/DDBJ whole genome shotgun (WGS) entry which is preliminary data.</text>
</comment>
<keyword evidence="5 7" id="KW-1133">Transmembrane helix</keyword>
<accession>A0A916TYQ5</accession>
<evidence type="ECO:0000256" key="1">
    <source>
        <dbReference type="ARBA" id="ARBA00004651"/>
    </source>
</evidence>
<dbReference type="EMBL" id="BMGG01000002">
    <property type="protein sequence ID" value="GGC53005.1"/>
    <property type="molecule type" value="Genomic_DNA"/>
</dbReference>
<keyword evidence="10" id="KW-1185">Reference proteome</keyword>
<dbReference type="PANTHER" id="PTHR30151:SF0">
    <property type="entry name" value="ABC TRANSPORTER PERMEASE PROTEIN MJ0413-RELATED"/>
    <property type="match status" value="1"/>
</dbReference>
<sequence length="283" mass="30766">MTAHYLEAARGRESPDVAPSAPLKVKAFGRAFVRSRALGWSAVLALLVVWQVVATVRTMPELPPLDAIAVEWLDQVENGELLSALLETLRITAIGFVIATLVGVALGFLMGRVRVVWALAEPVVELARQIPVSALLPLLILYLGIEDRLRVTVVVIVATFPILLNAFAGARSLSRTMRLTAQTFRLTWWQTQVEIGIPAALPFILVGMRQALGMTLVMAVVTGMLAGNSGVGYFILQAQQVLNVRALFAGIFTIAIVGYALNALFLLLDRRLTRWRTLGAADD</sequence>
<dbReference type="Gene3D" id="1.10.3720.10">
    <property type="entry name" value="MetI-like"/>
    <property type="match status" value="1"/>
</dbReference>
<keyword evidence="2 7" id="KW-0813">Transport</keyword>
<comment type="similarity">
    <text evidence="7">Belongs to the binding-protein-dependent transport system permease family.</text>
</comment>
<keyword evidence="4 7" id="KW-0812">Transmembrane</keyword>
<feature type="transmembrane region" description="Helical" evidence="7">
    <location>
        <begin position="211"/>
        <end position="235"/>
    </location>
</feature>
<dbReference type="InterPro" id="IPR035906">
    <property type="entry name" value="MetI-like_sf"/>
</dbReference>
<dbReference type="SUPFAM" id="SSF161098">
    <property type="entry name" value="MetI-like"/>
    <property type="match status" value="1"/>
</dbReference>
<feature type="domain" description="ABC transmembrane type-1" evidence="8">
    <location>
        <begin position="85"/>
        <end position="265"/>
    </location>
</feature>
<dbReference type="Pfam" id="PF00528">
    <property type="entry name" value="BPD_transp_1"/>
    <property type="match status" value="1"/>
</dbReference>
<feature type="transmembrane region" description="Helical" evidence="7">
    <location>
        <begin position="151"/>
        <end position="170"/>
    </location>
</feature>
<gene>
    <name evidence="9" type="ORF">GCM10010994_10130</name>
</gene>
<dbReference type="CDD" id="cd06261">
    <property type="entry name" value="TM_PBP2"/>
    <property type="match status" value="1"/>
</dbReference>
<dbReference type="GO" id="GO:0055085">
    <property type="term" value="P:transmembrane transport"/>
    <property type="evidence" value="ECO:0007669"/>
    <property type="project" value="InterPro"/>
</dbReference>
<dbReference type="AlphaFoldDB" id="A0A916TYQ5"/>
<evidence type="ECO:0000256" key="3">
    <source>
        <dbReference type="ARBA" id="ARBA00022475"/>
    </source>
</evidence>
<dbReference type="PANTHER" id="PTHR30151">
    <property type="entry name" value="ALKANE SULFONATE ABC TRANSPORTER-RELATED, MEMBRANE SUBUNIT"/>
    <property type="match status" value="1"/>
</dbReference>
<dbReference type="Proteomes" id="UP000637002">
    <property type="component" value="Unassembled WGS sequence"/>
</dbReference>
<reference evidence="9" key="1">
    <citation type="journal article" date="2014" name="Int. J. Syst. Evol. Microbiol.">
        <title>Complete genome sequence of Corynebacterium casei LMG S-19264T (=DSM 44701T), isolated from a smear-ripened cheese.</title>
        <authorList>
            <consortium name="US DOE Joint Genome Institute (JGI-PGF)"/>
            <person name="Walter F."/>
            <person name="Albersmeier A."/>
            <person name="Kalinowski J."/>
            <person name="Ruckert C."/>
        </authorList>
    </citation>
    <scope>NUCLEOTIDE SEQUENCE</scope>
    <source>
        <strain evidence="9">CGMCC 1.12919</strain>
    </source>
</reference>
<evidence type="ECO:0000256" key="6">
    <source>
        <dbReference type="ARBA" id="ARBA00023136"/>
    </source>
</evidence>